<dbReference type="InterPro" id="IPR054230">
    <property type="entry name" value="DUF6955"/>
</dbReference>
<proteinExistence type="predicted"/>
<dbReference type="AlphaFoldDB" id="A0A7V5U1Q9"/>
<comment type="caution">
    <text evidence="1">The sequence shown here is derived from an EMBL/GenBank/DDBJ whole genome shotgun (WGS) entry which is preliminary data.</text>
</comment>
<evidence type="ECO:0000313" key="1">
    <source>
        <dbReference type="EMBL" id="HHI96359.1"/>
    </source>
</evidence>
<gene>
    <name evidence="1" type="ORF">ENJ96_00720</name>
</gene>
<sequence>MGEYFMVVLLDDHRMAKIRGTGLEEHIKYMFGGELRLLEVKVTEELKDRILQEFETARVDSRGAITDVPVAFMRELFNQVVEKKSLGPEVVEAVLEKIDEIKKAAEKESEYLPPPEIEEE</sequence>
<accession>A0A7V5U1Q9</accession>
<dbReference type="Pfam" id="PF22271">
    <property type="entry name" value="DUF6955"/>
    <property type="match status" value="1"/>
</dbReference>
<name>A0A7V5U1Q9_9BACT</name>
<organism evidence="1">
    <name type="scientific">Thermodesulfatator atlanticus</name>
    <dbReference type="NCBI Taxonomy" id="501497"/>
    <lineage>
        <taxon>Bacteria</taxon>
        <taxon>Pseudomonadati</taxon>
        <taxon>Thermodesulfobacteriota</taxon>
        <taxon>Thermodesulfobacteria</taxon>
        <taxon>Thermodesulfobacteriales</taxon>
        <taxon>Thermodesulfatatoraceae</taxon>
        <taxon>Thermodesulfatator</taxon>
    </lineage>
</organism>
<protein>
    <submittedName>
        <fullName evidence="1">Uncharacterized protein</fullName>
    </submittedName>
</protein>
<dbReference type="Proteomes" id="UP000886101">
    <property type="component" value="Unassembled WGS sequence"/>
</dbReference>
<reference evidence="1" key="1">
    <citation type="journal article" date="2020" name="mSystems">
        <title>Genome- and Community-Level Interaction Insights into Carbon Utilization and Element Cycling Functions of Hydrothermarchaeota in Hydrothermal Sediment.</title>
        <authorList>
            <person name="Zhou Z."/>
            <person name="Liu Y."/>
            <person name="Xu W."/>
            <person name="Pan J."/>
            <person name="Luo Z.H."/>
            <person name="Li M."/>
        </authorList>
    </citation>
    <scope>NUCLEOTIDE SEQUENCE [LARGE SCALE GENOMIC DNA]</scope>
    <source>
        <strain evidence="1">HyVt-533</strain>
    </source>
</reference>
<dbReference type="EMBL" id="DROK01000020">
    <property type="protein sequence ID" value="HHI96359.1"/>
    <property type="molecule type" value="Genomic_DNA"/>
</dbReference>